<evidence type="ECO:0000313" key="2">
    <source>
        <dbReference type="EMBL" id="RDV03996.1"/>
    </source>
</evidence>
<evidence type="ECO:0000259" key="1">
    <source>
        <dbReference type="PROSITE" id="PS51208"/>
    </source>
</evidence>
<dbReference type="EMBL" id="QRGO01000001">
    <property type="protein sequence ID" value="RDV03996.1"/>
    <property type="molecule type" value="Genomic_DNA"/>
</dbReference>
<dbReference type="SUPFAM" id="SSF103515">
    <property type="entry name" value="Autotransporter"/>
    <property type="match status" value="1"/>
</dbReference>
<dbReference type="Pfam" id="PF03797">
    <property type="entry name" value="Autotransporter"/>
    <property type="match status" value="1"/>
</dbReference>
<evidence type="ECO:0000313" key="3">
    <source>
        <dbReference type="Proteomes" id="UP000263993"/>
    </source>
</evidence>
<accession>A0A371B8T1</accession>
<comment type="caution">
    <text evidence="2">The sequence shown here is derived from an EMBL/GenBank/DDBJ whole genome shotgun (WGS) entry which is preliminary data.</text>
</comment>
<proteinExistence type="predicted"/>
<protein>
    <submittedName>
        <fullName evidence="2">Autotransporter domain-containing protein</fullName>
    </submittedName>
</protein>
<dbReference type="AlphaFoldDB" id="A0A371B8T1"/>
<feature type="domain" description="Autotransporter" evidence="1">
    <location>
        <begin position="399"/>
        <end position="686"/>
    </location>
</feature>
<sequence>MEDVQVYKKSGANIRSRAPSATHSLNRLHAALLASTMIVGAPALSEAADIQTLGSLGGSAVFLGSNPISADGTVVVGASNITGNTARHAFRWSGGVMTDIGTLPGGGTYSRAYGVSGDGNVVVGEASIAGDAINHAFSWTAGGGMIDLGTLGGSNSLAYAASANGSVIVGRSEITGNTNTRAFRWSGGVMTDLGTLAGHTDSEAVGVSADGSVVAGNSSDPAMGTSIAFRWVGGVMTGLGTLGGVTSTAAALSADGSTVVGVADNSVSGHAFRWNSGVMTDLGTLGGIQSNANAVSANGAVVVGSAEDAGFVTRAFRWTAATGMQSVESLLATAGVSLAPGRYLQNANGVSADGSVIVGKYDNGPLYIARLSSSATGIITTDEAARSFASLGALGQTGNAAISSSLGTMSQYATQTQNGGSNPNAQFSVFATGGYDTDPTASGSLGLTMKLGNNIIAGAMLEADHIKTNMATNGGAKMNGGGGGLFIAAMPDTGLQWLASASVLTIKGDITRGYLNGNAPASSTGSTRGNGFGALARIGWAFDAMKGVKITPFASYTLTSIKFNGYTETDGVFAAQIDDFTDRAQTSRLGADARYTFAPGQWLWGGLTWAHRVDGGKTADVSGTLIGLFPIGTTGVAFAKDWAEATAGIRLPLGTAGSAVTASVTASIPSHQATTYMARIGLSQSF</sequence>
<reference evidence="3" key="1">
    <citation type="submission" date="2018-08" db="EMBL/GenBank/DDBJ databases">
        <authorList>
            <person name="Kim S.-J."/>
            <person name="Jung G.-Y."/>
        </authorList>
    </citation>
    <scope>NUCLEOTIDE SEQUENCE [LARGE SCALE GENOMIC DNA]</scope>
    <source>
        <strain evidence="3">GY_H</strain>
    </source>
</reference>
<gene>
    <name evidence="2" type="ORF">DXH78_04985</name>
</gene>
<dbReference type="InterPro" id="IPR036709">
    <property type="entry name" value="Autotransporte_beta_dom_sf"/>
</dbReference>
<dbReference type="Proteomes" id="UP000263993">
    <property type="component" value="Unassembled WGS sequence"/>
</dbReference>
<organism evidence="2 3">
    <name type="scientific">Undibacter mobilis</name>
    <dbReference type="NCBI Taxonomy" id="2292256"/>
    <lineage>
        <taxon>Bacteria</taxon>
        <taxon>Pseudomonadati</taxon>
        <taxon>Pseudomonadota</taxon>
        <taxon>Alphaproteobacteria</taxon>
        <taxon>Hyphomicrobiales</taxon>
        <taxon>Nitrobacteraceae</taxon>
        <taxon>Undibacter</taxon>
    </lineage>
</organism>
<dbReference type="NCBIfam" id="TIGR02913">
    <property type="entry name" value="HAF_rpt"/>
    <property type="match status" value="6"/>
</dbReference>
<dbReference type="InterPro" id="IPR005546">
    <property type="entry name" value="Autotransporte_beta"/>
</dbReference>
<dbReference type="SMART" id="SM00869">
    <property type="entry name" value="Autotransporter"/>
    <property type="match status" value="1"/>
</dbReference>
<dbReference type="PROSITE" id="PS51208">
    <property type="entry name" value="AUTOTRANSPORTER"/>
    <property type="match status" value="1"/>
</dbReference>
<dbReference type="Gene3D" id="2.40.128.130">
    <property type="entry name" value="Autotransporter beta-domain"/>
    <property type="match status" value="1"/>
</dbReference>
<dbReference type="InterPro" id="IPR014262">
    <property type="entry name" value="HAF_rpt"/>
</dbReference>
<name>A0A371B8T1_9BRAD</name>
<keyword evidence="3" id="KW-1185">Reference proteome</keyword>